<organism evidence="1 2">
    <name type="scientific">Ancylostoma caninum</name>
    <name type="common">Dog hookworm</name>
    <dbReference type="NCBI Taxonomy" id="29170"/>
    <lineage>
        <taxon>Eukaryota</taxon>
        <taxon>Metazoa</taxon>
        <taxon>Ecdysozoa</taxon>
        <taxon>Nematoda</taxon>
        <taxon>Chromadorea</taxon>
        <taxon>Rhabditida</taxon>
        <taxon>Rhabditina</taxon>
        <taxon>Rhabditomorpha</taxon>
        <taxon>Strongyloidea</taxon>
        <taxon>Ancylostomatidae</taxon>
        <taxon>Ancylostomatinae</taxon>
        <taxon>Ancylostoma</taxon>
    </lineage>
</organism>
<evidence type="ECO:0000313" key="1">
    <source>
        <dbReference type="EMBL" id="RCN29969.1"/>
    </source>
</evidence>
<protein>
    <submittedName>
        <fullName evidence="1">Uncharacterized protein</fullName>
    </submittedName>
</protein>
<name>A0A368FG55_ANCCA</name>
<reference evidence="1 2" key="1">
    <citation type="submission" date="2014-10" db="EMBL/GenBank/DDBJ databases">
        <title>Draft genome of the hookworm Ancylostoma caninum.</title>
        <authorList>
            <person name="Mitreva M."/>
        </authorList>
    </citation>
    <scope>NUCLEOTIDE SEQUENCE [LARGE SCALE GENOMIC DNA]</scope>
    <source>
        <strain evidence="1 2">Baltimore</strain>
    </source>
</reference>
<evidence type="ECO:0000313" key="2">
    <source>
        <dbReference type="Proteomes" id="UP000252519"/>
    </source>
</evidence>
<dbReference type="Proteomes" id="UP000252519">
    <property type="component" value="Unassembled WGS sequence"/>
</dbReference>
<proteinExistence type="predicted"/>
<accession>A0A368FG55</accession>
<gene>
    <name evidence="1" type="ORF">ANCCAN_24264</name>
</gene>
<dbReference type="EMBL" id="JOJR01001713">
    <property type="protein sequence ID" value="RCN29969.1"/>
    <property type="molecule type" value="Genomic_DNA"/>
</dbReference>
<sequence length="74" mass="8253">MYNNHVFKVLNCRFPVKSTSDGSISSVCWGEPCSVISGNYRVSEAKGENHRTIPAPETFPAILSKYRHSTSDFT</sequence>
<dbReference type="AlphaFoldDB" id="A0A368FG55"/>
<keyword evidence="2" id="KW-1185">Reference proteome</keyword>
<comment type="caution">
    <text evidence="1">The sequence shown here is derived from an EMBL/GenBank/DDBJ whole genome shotgun (WGS) entry which is preliminary data.</text>
</comment>